<dbReference type="EMBL" id="QGDH01000065">
    <property type="protein sequence ID" value="RAR10545.1"/>
    <property type="molecule type" value="Genomic_DNA"/>
</dbReference>
<dbReference type="InterPro" id="IPR052360">
    <property type="entry name" value="Transcr_Regulatory_Proteins"/>
</dbReference>
<organism evidence="7 8">
    <name type="scientific">Stemphylium lycopersici</name>
    <name type="common">Tomato gray leaf spot disease fungus</name>
    <name type="synonym">Thyrospora lycopersici</name>
    <dbReference type="NCBI Taxonomy" id="183478"/>
    <lineage>
        <taxon>Eukaryota</taxon>
        <taxon>Fungi</taxon>
        <taxon>Dikarya</taxon>
        <taxon>Ascomycota</taxon>
        <taxon>Pezizomycotina</taxon>
        <taxon>Dothideomycetes</taxon>
        <taxon>Pleosporomycetidae</taxon>
        <taxon>Pleosporales</taxon>
        <taxon>Pleosporineae</taxon>
        <taxon>Pleosporaceae</taxon>
        <taxon>Stemphylium</taxon>
    </lineage>
</organism>
<protein>
    <submittedName>
        <fullName evidence="7">C6 zinc finger domain-containing protein</fullName>
    </submittedName>
</protein>
<comment type="caution">
    <text evidence="7">The sequence shown here is derived from an EMBL/GenBank/DDBJ whole genome shotgun (WGS) entry which is preliminary data.</text>
</comment>
<dbReference type="GO" id="GO:0046872">
    <property type="term" value="F:metal ion binding"/>
    <property type="evidence" value="ECO:0007669"/>
    <property type="project" value="UniProtKB-KW"/>
</dbReference>
<sequence length="457" mass="51398">MDFWSGTVLRMAHSEPAVRNAMITLAHLNKSQCGSLAATSTAHQSAQFWTYYNKAVRALIDRMAESSYIPEVGLVTCILFACVEFLRVDTQNAITHTKNGLRIVAELRENHGAKAAMQREDARNSMSGPLAMIEKTLVPIFTQGLISALLCGVDTDTQFAFMSALPQQVHAQDFAHLSDARIAFWDLRNASILLARDMAIKMFEAIQPSQEDLERQRHVLACHHMWWKAMKRFEESQEMSQEERLDVSALKVGYYSTYTASACVNDARQMSFDAYLSDFKALLLHAKALVNALDLARTSHTIDTSSRAAANFTFDSSLIPPVYYTALRCRCPTTRREAIALLSYDLPREGLWDSEQSRIVAERVIEIEETEVDEKGWPVERVRLWSGAVTVDPDNDKRFNADFLFAKDVGKVSGKGWNGWWRLSGENKKSPSVAELYMGTPLQRIAETSGRQSISHV</sequence>
<dbReference type="PANTHER" id="PTHR36206">
    <property type="entry name" value="ASPERCRYPTIN BIOSYNTHESIS CLUSTER-SPECIFIC TRANSCRIPTION REGULATOR ATNN-RELATED"/>
    <property type="match status" value="1"/>
</dbReference>
<keyword evidence="6" id="KW-0539">Nucleus</keyword>
<dbReference type="STRING" id="183478.A0A364N2W2"/>
<evidence type="ECO:0000313" key="8">
    <source>
        <dbReference type="Proteomes" id="UP000249619"/>
    </source>
</evidence>
<name>A0A364N2W2_STELY</name>
<dbReference type="GO" id="GO:0003677">
    <property type="term" value="F:DNA binding"/>
    <property type="evidence" value="ECO:0007669"/>
    <property type="project" value="UniProtKB-KW"/>
</dbReference>
<keyword evidence="4" id="KW-0238">DNA-binding</keyword>
<proteinExistence type="predicted"/>
<keyword evidence="1" id="KW-0479">Metal-binding</keyword>
<evidence type="ECO:0000256" key="5">
    <source>
        <dbReference type="ARBA" id="ARBA00023163"/>
    </source>
</evidence>
<keyword evidence="8" id="KW-1185">Reference proteome</keyword>
<keyword evidence="5" id="KW-0804">Transcription</keyword>
<keyword evidence="3" id="KW-0805">Transcription regulation</keyword>
<gene>
    <name evidence="7" type="ORF">DDE83_005049</name>
</gene>
<evidence type="ECO:0000256" key="2">
    <source>
        <dbReference type="ARBA" id="ARBA00022833"/>
    </source>
</evidence>
<evidence type="ECO:0000256" key="4">
    <source>
        <dbReference type="ARBA" id="ARBA00023125"/>
    </source>
</evidence>
<evidence type="ECO:0000256" key="3">
    <source>
        <dbReference type="ARBA" id="ARBA00023015"/>
    </source>
</evidence>
<evidence type="ECO:0000256" key="1">
    <source>
        <dbReference type="ARBA" id="ARBA00022723"/>
    </source>
</evidence>
<reference evidence="8" key="1">
    <citation type="submission" date="2018-05" db="EMBL/GenBank/DDBJ databases">
        <title>Draft genome sequence of Stemphylium lycopersici strain CIDEFI 213.</title>
        <authorList>
            <person name="Medina R."/>
            <person name="Franco M.E.E."/>
            <person name="Lucentini C.G."/>
            <person name="Saparrat M.C.N."/>
            <person name="Balatti P.A."/>
        </authorList>
    </citation>
    <scope>NUCLEOTIDE SEQUENCE [LARGE SCALE GENOMIC DNA]</scope>
    <source>
        <strain evidence="8">CIDEFI 213</strain>
    </source>
</reference>
<dbReference type="Proteomes" id="UP000249619">
    <property type="component" value="Unassembled WGS sequence"/>
</dbReference>
<dbReference type="AlphaFoldDB" id="A0A364N2W2"/>
<keyword evidence="2" id="KW-0862">Zinc</keyword>
<accession>A0A364N2W2</accession>
<evidence type="ECO:0000256" key="6">
    <source>
        <dbReference type="ARBA" id="ARBA00023242"/>
    </source>
</evidence>
<dbReference type="PANTHER" id="PTHR36206:SF4">
    <property type="entry name" value="HYPOTHETICAL CONSERVED PROTEIN (EUROFUNG)-RELATED"/>
    <property type="match status" value="1"/>
</dbReference>
<evidence type="ECO:0000313" key="7">
    <source>
        <dbReference type="EMBL" id="RAR10545.1"/>
    </source>
</evidence>